<evidence type="ECO:0000313" key="9">
    <source>
        <dbReference type="Proteomes" id="UP000760545"/>
    </source>
</evidence>
<keyword evidence="6 7" id="KW-0998">Cell outer membrane</keyword>
<evidence type="ECO:0000256" key="5">
    <source>
        <dbReference type="ARBA" id="ARBA00023136"/>
    </source>
</evidence>
<name>A0ABX1DGI5_9FLAO</name>
<evidence type="ECO:0000256" key="6">
    <source>
        <dbReference type="ARBA" id="ARBA00023237"/>
    </source>
</evidence>
<dbReference type="Gene3D" id="2.40.170.20">
    <property type="entry name" value="TonB-dependent receptor, beta-barrel domain"/>
    <property type="match status" value="1"/>
</dbReference>
<dbReference type="PROSITE" id="PS52016">
    <property type="entry name" value="TONB_DEPENDENT_REC_3"/>
    <property type="match status" value="1"/>
</dbReference>
<keyword evidence="3 7" id="KW-1134">Transmembrane beta strand</keyword>
<dbReference type="PROSITE" id="PS01156">
    <property type="entry name" value="TONB_DEPENDENT_REC_2"/>
    <property type="match status" value="1"/>
</dbReference>
<organism evidence="8 9">
    <name type="scientific">Tamlana crocina</name>
    <dbReference type="NCBI Taxonomy" id="393006"/>
    <lineage>
        <taxon>Bacteria</taxon>
        <taxon>Pseudomonadati</taxon>
        <taxon>Bacteroidota</taxon>
        <taxon>Flavobacteriia</taxon>
        <taxon>Flavobacteriales</taxon>
        <taxon>Flavobacteriaceae</taxon>
        <taxon>Tamlana</taxon>
    </lineage>
</organism>
<dbReference type="InterPro" id="IPR039426">
    <property type="entry name" value="TonB-dep_rcpt-like"/>
</dbReference>
<dbReference type="EMBL" id="JAAVJS010000632">
    <property type="protein sequence ID" value="NJX17438.1"/>
    <property type="molecule type" value="Genomic_DNA"/>
</dbReference>
<protein>
    <recommendedName>
        <fullName evidence="10">TonB-dependent receptor</fullName>
    </recommendedName>
</protein>
<gene>
    <name evidence="8" type="ORF">HC176_18365</name>
</gene>
<dbReference type="InterPro" id="IPR036942">
    <property type="entry name" value="Beta-barrel_TonB_sf"/>
</dbReference>
<evidence type="ECO:0000256" key="4">
    <source>
        <dbReference type="ARBA" id="ARBA00022692"/>
    </source>
</evidence>
<feature type="non-terminal residue" evidence="8">
    <location>
        <position position="1"/>
    </location>
</feature>
<comment type="similarity">
    <text evidence="7">Belongs to the TonB-dependent receptor family.</text>
</comment>
<evidence type="ECO:0000256" key="7">
    <source>
        <dbReference type="PROSITE-ProRule" id="PRU01360"/>
    </source>
</evidence>
<dbReference type="SUPFAM" id="SSF56935">
    <property type="entry name" value="Porins"/>
    <property type="match status" value="1"/>
</dbReference>
<comment type="subcellular location">
    <subcellularLocation>
        <location evidence="1 7">Cell outer membrane</location>
        <topology evidence="1 7">Multi-pass membrane protein</topology>
    </subcellularLocation>
</comment>
<keyword evidence="2 7" id="KW-0813">Transport</keyword>
<accession>A0ABX1DGI5</accession>
<proteinExistence type="inferred from homology"/>
<keyword evidence="9" id="KW-1185">Reference proteome</keyword>
<comment type="caution">
    <text evidence="8">The sequence shown here is derived from an EMBL/GenBank/DDBJ whole genome shotgun (WGS) entry which is preliminary data.</text>
</comment>
<dbReference type="InterPro" id="IPR010917">
    <property type="entry name" value="TonB_rcpt_CS"/>
</dbReference>
<keyword evidence="4 7" id="KW-0812">Transmembrane</keyword>
<evidence type="ECO:0000256" key="2">
    <source>
        <dbReference type="ARBA" id="ARBA00022448"/>
    </source>
</evidence>
<sequence length="51" mass="5667">RFDFGDFEAMLIGNINNVLDTEYISIARGGINDGVFYGFGRTFNVGAKINF</sequence>
<dbReference type="Proteomes" id="UP000760545">
    <property type="component" value="Unassembled WGS sequence"/>
</dbReference>
<evidence type="ECO:0008006" key="10">
    <source>
        <dbReference type="Google" id="ProtNLM"/>
    </source>
</evidence>
<reference evidence="8 9" key="1">
    <citation type="submission" date="2020-03" db="EMBL/GenBank/DDBJ databases">
        <title>Tamlana sp. nov, isolated from XXX.</title>
        <authorList>
            <person name="Cao W.R."/>
        </authorList>
    </citation>
    <scope>NUCLEOTIDE SEQUENCE [LARGE SCALE GENOMIC DNA]</scope>
    <source>
        <strain evidence="8 9">HST1-43</strain>
    </source>
</reference>
<evidence type="ECO:0000256" key="1">
    <source>
        <dbReference type="ARBA" id="ARBA00004571"/>
    </source>
</evidence>
<evidence type="ECO:0000256" key="3">
    <source>
        <dbReference type="ARBA" id="ARBA00022452"/>
    </source>
</evidence>
<evidence type="ECO:0000313" key="8">
    <source>
        <dbReference type="EMBL" id="NJX17438.1"/>
    </source>
</evidence>
<keyword evidence="5 7" id="KW-0472">Membrane</keyword>